<dbReference type="InterPro" id="IPR011042">
    <property type="entry name" value="6-blade_b-propeller_TolB-like"/>
</dbReference>
<dbReference type="EMBL" id="CAJNOI010004460">
    <property type="protein sequence ID" value="CAF1545815.1"/>
    <property type="molecule type" value="Genomic_DNA"/>
</dbReference>
<evidence type="ECO:0000256" key="2">
    <source>
        <dbReference type="ARBA" id="ARBA00022737"/>
    </source>
</evidence>
<feature type="coiled-coil region" evidence="4">
    <location>
        <begin position="17"/>
        <end position="51"/>
    </location>
</feature>
<evidence type="ECO:0000256" key="4">
    <source>
        <dbReference type="SAM" id="Coils"/>
    </source>
</evidence>
<name>A0A815WPD0_9BILA</name>
<evidence type="ECO:0000313" key="5">
    <source>
        <dbReference type="EMBL" id="CAF1545815.1"/>
    </source>
</evidence>
<feature type="non-terminal residue" evidence="5">
    <location>
        <position position="1"/>
    </location>
</feature>
<dbReference type="EMBL" id="CAJNOM010004854">
    <property type="protein sequence ID" value="CAF1659304.1"/>
    <property type="molecule type" value="Genomic_DNA"/>
</dbReference>
<reference evidence="5" key="1">
    <citation type="submission" date="2021-02" db="EMBL/GenBank/DDBJ databases">
        <authorList>
            <person name="Nowell W R."/>
        </authorList>
    </citation>
    <scope>NUCLEOTIDE SEQUENCE</scope>
</reference>
<sequence>NAQEYREIFTNSLQECVNDSEIKFNGLLEQIKQLQQENESNETGLNYLRKQLIKISQELNNPSNMSTPQNSQPLINDILIISSKSTLLRKPKFMKWKQNAITVVGENKECEGLCQLNRPQRIFIDRNKHIFIADFMNHRVIEWECNANTGQIIAGGSGKGYSEKQLSNPIDVIFDQQTHFIIIADLSNRRVIQWMNKDQQILIHNIDCYGLAMDKNIFLYVSDYKNNEVLQWKMGEDNEEIVVAGGNEQGNQLNQLAYPTFIFVDEYQSVYVSDSNNHRIMKWEKGAKEGRIVARGNSNGENLNQISKPEGIFVDDSGQIYVADYGNRRIMRWYEGKGELVIGGYKPDQLSGLMG</sequence>
<keyword evidence="3" id="KW-0325">Glycoprotein</keyword>
<dbReference type="Proteomes" id="UP000663877">
    <property type="component" value="Unassembled WGS sequence"/>
</dbReference>
<dbReference type="Proteomes" id="UP000663832">
    <property type="component" value="Unassembled WGS sequence"/>
</dbReference>
<dbReference type="CDD" id="cd05819">
    <property type="entry name" value="NHL"/>
    <property type="match status" value="1"/>
</dbReference>
<evidence type="ECO:0000256" key="3">
    <source>
        <dbReference type="ARBA" id="ARBA00023180"/>
    </source>
</evidence>
<keyword evidence="2" id="KW-0677">Repeat</keyword>
<dbReference type="SUPFAM" id="SSF101898">
    <property type="entry name" value="NHL repeat"/>
    <property type="match status" value="1"/>
</dbReference>
<keyword evidence="7" id="KW-1185">Reference proteome</keyword>
<dbReference type="AlphaFoldDB" id="A0A815WPD0"/>
<organism evidence="5 8">
    <name type="scientific">Adineta steineri</name>
    <dbReference type="NCBI Taxonomy" id="433720"/>
    <lineage>
        <taxon>Eukaryota</taxon>
        <taxon>Metazoa</taxon>
        <taxon>Spiralia</taxon>
        <taxon>Gnathifera</taxon>
        <taxon>Rotifera</taxon>
        <taxon>Eurotatoria</taxon>
        <taxon>Bdelloidea</taxon>
        <taxon>Adinetida</taxon>
        <taxon>Adinetidae</taxon>
        <taxon>Adineta</taxon>
    </lineage>
</organism>
<dbReference type="InterPro" id="IPR001258">
    <property type="entry name" value="NHL_repeat"/>
</dbReference>
<keyword evidence="4" id="KW-0175">Coiled coil</keyword>
<evidence type="ECO:0000256" key="1">
    <source>
        <dbReference type="ARBA" id="ARBA00022729"/>
    </source>
</evidence>
<keyword evidence="1" id="KW-0732">Signal</keyword>
<dbReference type="OrthoDB" id="10326977at2759"/>
<evidence type="ECO:0000313" key="8">
    <source>
        <dbReference type="Proteomes" id="UP000663877"/>
    </source>
</evidence>
<accession>A0A815WPD0</accession>
<evidence type="ECO:0000313" key="6">
    <source>
        <dbReference type="EMBL" id="CAF1659304.1"/>
    </source>
</evidence>
<proteinExistence type="predicted"/>
<dbReference type="PANTHER" id="PTHR10680:SF14">
    <property type="entry name" value="PEPTIDYL-GLYCINE ALPHA-AMIDATING MONOOXYGENASE"/>
    <property type="match status" value="1"/>
</dbReference>
<evidence type="ECO:0000313" key="7">
    <source>
        <dbReference type="Proteomes" id="UP000663832"/>
    </source>
</evidence>
<comment type="caution">
    <text evidence="5">The sequence shown here is derived from an EMBL/GenBank/DDBJ whole genome shotgun (WGS) entry which is preliminary data.</text>
</comment>
<dbReference type="PANTHER" id="PTHR10680">
    <property type="entry name" value="PEPTIDYL-GLYCINE ALPHA-AMIDATING MONOOXYGENASE"/>
    <property type="match status" value="1"/>
</dbReference>
<gene>
    <name evidence="5" type="ORF">BJG266_LOCUS45882</name>
    <name evidence="6" type="ORF">QVE165_LOCUS62913</name>
</gene>
<protein>
    <submittedName>
        <fullName evidence="5">Uncharacterized protein</fullName>
    </submittedName>
</protein>
<dbReference type="Gene3D" id="2.120.10.30">
    <property type="entry name" value="TolB, C-terminal domain"/>
    <property type="match status" value="2"/>
</dbReference>
<dbReference type="Pfam" id="PF01436">
    <property type="entry name" value="NHL"/>
    <property type="match status" value="1"/>
</dbReference>